<reference evidence="4 5" key="1">
    <citation type="submission" date="2021-08" db="EMBL/GenBank/DDBJ databases">
        <title>Draft Genome Sequence of Phanerochaete sordida strain YK-624.</title>
        <authorList>
            <person name="Mori T."/>
            <person name="Dohra H."/>
            <person name="Suzuki T."/>
            <person name="Kawagishi H."/>
            <person name="Hirai H."/>
        </authorList>
    </citation>
    <scope>NUCLEOTIDE SEQUENCE [LARGE SCALE GENOMIC DNA]</scope>
    <source>
        <strain evidence="4 5">YK-624</strain>
    </source>
</reference>
<evidence type="ECO:0000313" key="5">
    <source>
        <dbReference type="Proteomes" id="UP000703269"/>
    </source>
</evidence>
<feature type="coiled-coil region" evidence="1">
    <location>
        <begin position="716"/>
        <end position="743"/>
    </location>
</feature>
<feature type="signal peptide" evidence="3">
    <location>
        <begin position="1"/>
        <end position="23"/>
    </location>
</feature>
<comment type="caution">
    <text evidence="4">The sequence shown here is derived from an EMBL/GenBank/DDBJ whole genome shotgun (WGS) entry which is preliminary data.</text>
</comment>
<dbReference type="AlphaFoldDB" id="A0A9P3GE81"/>
<keyword evidence="5" id="KW-1185">Reference proteome</keyword>
<evidence type="ECO:0000256" key="1">
    <source>
        <dbReference type="SAM" id="Coils"/>
    </source>
</evidence>
<evidence type="ECO:0000256" key="3">
    <source>
        <dbReference type="SAM" id="SignalP"/>
    </source>
</evidence>
<protein>
    <submittedName>
        <fullName evidence="4">Uncharacterized protein</fullName>
    </submittedName>
</protein>
<evidence type="ECO:0000313" key="4">
    <source>
        <dbReference type="EMBL" id="GJE93278.1"/>
    </source>
</evidence>
<dbReference type="Proteomes" id="UP000703269">
    <property type="component" value="Unassembled WGS sequence"/>
</dbReference>
<dbReference type="EMBL" id="BPQB01000031">
    <property type="protein sequence ID" value="GJE93278.1"/>
    <property type="molecule type" value="Genomic_DNA"/>
</dbReference>
<feature type="region of interest" description="Disordered" evidence="2">
    <location>
        <begin position="678"/>
        <end position="700"/>
    </location>
</feature>
<feature type="coiled-coil region" evidence="1">
    <location>
        <begin position="310"/>
        <end position="418"/>
    </location>
</feature>
<feature type="coiled-coil region" evidence="1">
    <location>
        <begin position="500"/>
        <end position="559"/>
    </location>
</feature>
<gene>
    <name evidence="4" type="ORF">PsYK624_094370</name>
</gene>
<proteinExistence type="predicted"/>
<feature type="chain" id="PRO_5040511656" evidence="3">
    <location>
        <begin position="24"/>
        <end position="889"/>
    </location>
</feature>
<evidence type="ECO:0000256" key="2">
    <source>
        <dbReference type="SAM" id="MobiDB-lite"/>
    </source>
</evidence>
<accession>A0A9P3GE81</accession>
<keyword evidence="3" id="KW-0732">Signal</keyword>
<sequence length="889" mass="99294">MLPQWLRAIWAIFVVAFNALRWGRSPIPGNLSGPSGPVFPIVHTLGSLFDHWASLEATPLWIPYPPDPFAPWDSRGNAGYWAYGNVNASAEDPFSPFSPTLDIVTEVFPFVGPLFEEVADSVPPESADYITPDANGTERAPPVSSDDPATAQVKVIVCSALCIVLLVASLIPYNTPQLVKTWLDDISGKTAREADTRLLSEALRNVASDYDEHRAALAKHDKEWIALAGKAKLDAVDDYPLDMRRLEGAQVVVDIIMDKCEVAEARLASLDNHQRQVENQQRQEIDNVQANCGQLLSQRRTLHHDMVEETQEAELRAEAHEARIEKLEVDIAASEGKVTEAENTATSKRCYAETLTATLHVADTEKQELEAESQVLQQRARGADKALERNRLGRREGRETLQAEIAAAQAELAARQEEEAAVLVRQRGLEEQHRSVDDNAHQREESLQAELSAKRTEFTSLSRTLDERRAVNVVLTHESHRLRSDNTVKAQHIQDLGERLASAQDSHTVLREDLEDARQTRHDELTTLTDAVAARRSAVAATAQDLGAAELTLQQAEERKTTSVGAAQAEFGRAEAEDKKALATLHGLRQRRARELASCDARQTALQAEHASLETQSRELEVCFEEQAESWQDMEEEHERRDKHRTTQLAQLQAQLAEAKEETCEAQRATATAFEEAKTAQRQALADKREQREAQKDFDVKLAGHRETNTALTSEHATAHAENEQLQNTNDALVERGMKANEKMDSLPTLTCLVQSAERDRDRKFASRKITPAIASREAILKNMQESIDLVQLTEKALDVEVTKMHKEIHDDKEKLNRRKNELDAEQRKTRTYRGVLQMPLRTPELEYSSGGFSRSPSLTPPPETPRSDSSVTRPAVQGEVDIVDCMKE</sequence>
<feature type="region of interest" description="Disordered" evidence="2">
    <location>
        <begin position="809"/>
        <end position="829"/>
    </location>
</feature>
<keyword evidence="1" id="KW-0175">Coiled coil</keyword>
<organism evidence="4 5">
    <name type="scientific">Phanerochaete sordida</name>
    <dbReference type="NCBI Taxonomy" id="48140"/>
    <lineage>
        <taxon>Eukaryota</taxon>
        <taxon>Fungi</taxon>
        <taxon>Dikarya</taxon>
        <taxon>Basidiomycota</taxon>
        <taxon>Agaricomycotina</taxon>
        <taxon>Agaricomycetes</taxon>
        <taxon>Polyporales</taxon>
        <taxon>Phanerochaetaceae</taxon>
        <taxon>Phanerochaete</taxon>
    </lineage>
</organism>
<name>A0A9P3GE81_9APHY</name>
<feature type="region of interest" description="Disordered" evidence="2">
    <location>
        <begin position="844"/>
        <end position="889"/>
    </location>
</feature>